<evidence type="ECO:0000256" key="8">
    <source>
        <dbReference type="ARBA" id="ARBA00023002"/>
    </source>
</evidence>
<dbReference type="InterPro" id="IPR024072">
    <property type="entry name" value="DHFR-like_dom_sf"/>
</dbReference>
<evidence type="ECO:0000313" key="15">
    <source>
        <dbReference type="EMBL" id="KAJ9657973.1"/>
    </source>
</evidence>
<dbReference type="InterPro" id="IPR002734">
    <property type="entry name" value="RibDG_C"/>
</dbReference>
<evidence type="ECO:0000256" key="11">
    <source>
        <dbReference type="ARBA" id="ARBA00047550"/>
    </source>
</evidence>
<evidence type="ECO:0000256" key="2">
    <source>
        <dbReference type="ARBA" id="ARBA00005104"/>
    </source>
</evidence>
<comment type="catalytic activity">
    <reaction evidence="12">
        <text>2,5-diamino-6-(1-D-ribitylamino)pyrimidin-4(3H)-one 5'-phosphate + NADP(+) = 2,5-diamino-6-(1-D-ribosylamino)pyrimidin-4(3H)-one 5'-phosphate + NADPH + H(+)</text>
        <dbReference type="Rhea" id="RHEA:27278"/>
        <dbReference type="ChEBI" id="CHEBI:15378"/>
        <dbReference type="ChEBI" id="CHEBI:57783"/>
        <dbReference type="ChEBI" id="CHEBI:58349"/>
        <dbReference type="ChEBI" id="CHEBI:58890"/>
        <dbReference type="ChEBI" id="CHEBI:59545"/>
        <dbReference type="EC" id="1.1.1.302"/>
    </reaction>
</comment>
<comment type="function">
    <text evidence="1">Catalyzes an early step in riboflavin biosynthesis, the NADPH-dependent reduction of the ribose side chain of 2,5-diamino-6-ribosylamino-4(3H)-pyrimidinone 5'-phosphate, yielding 2,5-diamino-6-ribitylamino-4(3H)-pyrimidinone 5'-phosphate.</text>
</comment>
<evidence type="ECO:0000256" key="3">
    <source>
        <dbReference type="ARBA" id="ARBA00009723"/>
    </source>
</evidence>
<feature type="domain" description="Bacterial bifunctional deaminase-reductase C-terminal" evidence="14">
    <location>
        <begin position="46"/>
        <end position="284"/>
    </location>
</feature>
<dbReference type="EC" id="1.1.1.302" evidence="4"/>
<comment type="catalytic activity">
    <reaction evidence="11">
        <text>2,5-diamino-6-(1-D-ribitylamino)pyrimidin-4(3H)-one 5'-phosphate + NAD(+) = 2,5-diamino-6-(1-D-ribosylamino)pyrimidin-4(3H)-one 5'-phosphate + NADH + H(+)</text>
        <dbReference type="Rhea" id="RHEA:27274"/>
        <dbReference type="ChEBI" id="CHEBI:15378"/>
        <dbReference type="ChEBI" id="CHEBI:57540"/>
        <dbReference type="ChEBI" id="CHEBI:57945"/>
        <dbReference type="ChEBI" id="CHEBI:58890"/>
        <dbReference type="ChEBI" id="CHEBI:59545"/>
        <dbReference type="EC" id="1.1.1.302"/>
    </reaction>
</comment>
<evidence type="ECO:0000256" key="12">
    <source>
        <dbReference type="ARBA" id="ARBA00049020"/>
    </source>
</evidence>
<gene>
    <name evidence="15" type="primary">RIB7</name>
    <name evidence="15" type="ORF">H2201_007980</name>
</gene>
<organism evidence="15 16">
    <name type="scientific">Coniosporium apollinis</name>
    <dbReference type="NCBI Taxonomy" id="61459"/>
    <lineage>
        <taxon>Eukaryota</taxon>
        <taxon>Fungi</taxon>
        <taxon>Dikarya</taxon>
        <taxon>Ascomycota</taxon>
        <taxon>Pezizomycotina</taxon>
        <taxon>Dothideomycetes</taxon>
        <taxon>Dothideomycetes incertae sedis</taxon>
        <taxon>Coniosporium</taxon>
    </lineage>
</organism>
<keyword evidence="16" id="KW-1185">Reference proteome</keyword>
<name>A0ABQ9NHE7_9PEZI</name>
<evidence type="ECO:0000256" key="13">
    <source>
        <dbReference type="SAM" id="MobiDB-lite"/>
    </source>
</evidence>
<evidence type="ECO:0000256" key="7">
    <source>
        <dbReference type="ARBA" id="ARBA00022857"/>
    </source>
</evidence>
<protein>
    <recommendedName>
        <fullName evidence="5">2,5-diamino-6-ribosylamino-4(3H)-pyrimidinone 5'-phosphate reductase</fullName>
        <ecNumber evidence="4">1.1.1.302</ecNumber>
    </recommendedName>
    <alternativeName>
        <fullName evidence="10">2,5-diamino-6-(5-phospho-D-ribosylamino)pyrimidin-4(3H)-one reductase</fullName>
    </alternativeName>
    <alternativeName>
        <fullName evidence="9">2,5-diamino-6-ribitylamino-4(3H)-pyrimidinone 5'-phosphate synthase</fullName>
    </alternativeName>
</protein>
<comment type="caution">
    <text evidence="15">The sequence shown here is derived from an EMBL/GenBank/DDBJ whole genome shotgun (WGS) entry which is preliminary data.</text>
</comment>
<comment type="similarity">
    <text evidence="3">Belongs to the HTP reductase family.</text>
</comment>
<evidence type="ECO:0000256" key="4">
    <source>
        <dbReference type="ARBA" id="ARBA00012851"/>
    </source>
</evidence>
<keyword evidence="8 15" id="KW-0560">Oxidoreductase</keyword>
<evidence type="ECO:0000256" key="10">
    <source>
        <dbReference type="ARBA" id="ARBA00031630"/>
    </source>
</evidence>
<evidence type="ECO:0000259" key="14">
    <source>
        <dbReference type="Pfam" id="PF01872"/>
    </source>
</evidence>
<dbReference type="EMBL" id="JAPDRL010000093">
    <property type="protein sequence ID" value="KAJ9657973.1"/>
    <property type="molecule type" value="Genomic_DNA"/>
</dbReference>
<dbReference type="GO" id="GO:0016491">
    <property type="term" value="F:oxidoreductase activity"/>
    <property type="evidence" value="ECO:0007669"/>
    <property type="project" value="UniProtKB-KW"/>
</dbReference>
<proteinExistence type="inferred from homology"/>
<comment type="pathway">
    <text evidence="2">Cofactor biosynthesis; riboflavin biosynthesis.</text>
</comment>
<evidence type="ECO:0000256" key="6">
    <source>
        <dbReference type="ARBA" id="ARBA00022619"/>
    </source>
</evidence>
<keyword evidence="7" id="KW-0521">NADP</keyword>
<feature type="region of interest" description="Disordered" evidence="13">
    <location>
        <begin position="1"/>
        <end position="20"/>
    </location>
</feature>
<dbReference type="SUPFAM" id="SSF53597">
    <property type="entry name" value="Dihydrofolate reductase-like"/>
    <property type="match status" value="1"/>
</dbReference>
<dbReference type="PANTHER" id="PTHR38011:SF7">
    <property type="entry name" value="2,5-DIAMINO-6-RIBOSYLAMINO-4(3H)-PYRIMIDINONE 5'-PHOSPHATE REDUCTASE"/>
    <property type="match status" value="1"/>
</dbReference>
<dbReference type="Proteomes" id="UP001172684">
    <property type="component" value="Unassembled WGS sequence"/>
</dbReference>
<feature type="compositionally biased region" description="Low complexity" evidence="13">
    <location>
        <begin position="1"/>
        <end position="13"/>
    </location>
</feature>
<evidence type="ECO:0000313" key="16">
    <source>
        <dbReference type="Proteomes" id="UP001172684"/>
    </source>
</evidence>
<reference evidence="15" key="1">
    <citation type="submission" date="2022-10" db="EMBL/GenBank/DDBJ databases">
        <title>Culturing micro-colonial fungi from biological soil crusts in the Mojave desert and describing Neophaeococcomyces mojavensis, and introducing the new genera and species Taxawa tesnikishii.</title>
        <authorList>
            <person name="Kurbessoian T."/>
            <person name="Stajich J.E."/>
        </authorList>
    </citation>
    <scope>NUCLEOTIDE SEQUENCE</scope>
    <source>
        <strain evidence="15">TK_1</strain>
    </source>
</reference>
<evidence type="ECO:0000256" key="9">
    <source>
        <dbReference type="ARBA" id="ARBA00030073"/>
    </source>
</evidence>
<evidence type="ECO:0000256" key="5">
    <source>
        <dbReference type="ARBA" id="ARBA00015035"/>
    </source>
</evidence>
<dbReference type="Gene3D" id="3.40.430.10">
    <property type="entry name" value="Dihydrofolate Reductase, subunit A"/>
    <property type="match status" value="1"/>
</dbReference>
<dbReference type="Pfam" id="PF01872">
    <property type="entry name" value="RibD_C"/>
    <property type="match status" value="1"/>
</dbReference>
<keyword evidence="6" id="KW-0686">Riboflavin biosynthesis</keyword>
<dbReference type="PANTHER" id="PTHR38011">
    <property type="entry name" value="DIHYDROFOLATE REDUCTASE FAMILY PROTEIN (AFU_ORTHOLOGUE AFUA_8G06820)"/>
    <property type="match status" value="1"/>
</dbReference>
<accession>A0ABQ9NHE7</accession>
<evidence type="ECO:0000256" key="1">
    <source>
        <dbReference type="ARBA" id="ARBA00003555"/>
    </source>
</evidence>
<dbReference type="InterPro" id="IPR050765">
    <property type="entry name" value="Riboflavin_Biosynth_HTPR"/>
</dbReference>
<sequence>MASLPPTATDTTPTPAPRDTLHFPPTHQAQLAPYLPSPTTTKPSLPHVTLTFATSLDSALALAPGTQTLLSGPQSKAMTHFLRSQHDAILVGVGTAIADDPSLNCRLEGVGGYGGRELEGQPRPVVLDPMGRWDVSEESKVIRLAGEGRGKAPLVLVSDCNMWREAGEERRKLLRSVGGHYIWVPSTEVNGRHVMEWREIFSTLHDLGIKSAMVEGGAGVINGLLEPRNAELVDSVVVTIAPTWLGQGGVVVSPPKRVDQDGRRVLAARLKDVKWIPLGEDVVVCGRLGG</sequence>